<gene>
    <name evidence="2" type="ORF">PHPALM_2890</name>
</gene>
<dbReference type="InterPro" id="IPR029526">
    <property type="entry name" value="PGBD"/>
</dbReference>
<comment type="caution">
    <text evidence="2">The sequence shown here is derived from an EMBL/GenBank/DDBJ whole genome shotgun (WGS) entry which is preliminary data.</text>
</comment>
<organism evidence="2 3">
    <name type="scientific">Phytophthora palmivora</name>
    <dbReference type="NCBI Taxonomy" id="4796"/>
    <lineage>
        <taxon>Eukaryota</taxon>
        <taxon>Sar</taxon>
        <taxon>Stramenopiles</taxon>
        <taxon>Oomycota</taxon>
        <taxon>Peronosporomycetes</taxon>
        <taxon>Peronosporales</taxon>
        <taxon>Peronosporaceae</taxon>
        <taxon>Phytophthora</taxon>
    </lineage>
</organism>
<name>A0A2P4YNS9_9STRA</name>
<protein>
    <recommendedName>
        <fullName evidence="1">PiggyBac transposable element-derived protein domain-containing protein</fullName>
    </recommendedName>
</protein>
<keyword evidence="3" id="KW-1185">Reference proteome</keyword>
<evidence type="ECO:0000313" key="3">
    <source>
        <dbReference type="Proteomes" id="UP000237271"/>
    </source>
</evidence>
<reference evidence="2 3" key="1">
    <citation type="journal article" date="2017" name="Genome Biol. Evol.">
        <title>Phytophthora megakarya and P. palmivora, closely related causal agents of cacao black pod rot, underwent increases in genome sizes and gene numbers by different mechanisms.</title>
        <authorList>
            <person name="Ali S.S."/>
            <person name="Shao J."/>
            <person name="Lary D.J."/>
            <person name="Kronmiller B."/>
            <person name="Shen D."/>
            <person name="Strem M.D."/>
            <person name="Amoako-Attah I."/>
            <person name="Akrofi A.Y."/>
            <person name="Begoude B.A."/>
            <person name="Ten Hoopen G.M."/>
            <person name="Coulibaly K."/>
            <person name="Kebe B.I."/>
            <person name="Melnick R.L."/>
            <person name="Guiltinan M.J."/>
            <person name="Tyler B.M."/>
            <person name="Meinhardt L.W."/>
            <person name="Bailey B.A."/>
        </authorList>
    </citation>
    <scope>NUCLEOTIDE SEQUENCE [LARGE SCALE GENOMIC DNA]</scope>
    <source>
        <strain evidence="3">sbr112.9</strain>
    </source>
</reference>
<accession>A0A2P4YNS9</accession>
<dbReference type="EMBL" id="NCKW01001548">
    <property type="protein sequence ID" value="POM79444.1"/>
    <property type="molecule type" value="Genomic_DNA"/>
</dbReference>
<feature type="domain" description="PiggyBac transposable element-derived protein" evidence="1">
    <location>
        <begin position="12"/>
        <end position="78"/>
    </location>
</feature>
<dbReference type="OrthoDB" id="120672at2759"/>
<proteinExistence type="predicted"/>
<evidence type="ECO:0000313" key="2">
    <source>
        <dbReference type="EMBL" id="POM79444.1"/>
    </source>
</evidence>
<dbReference type="Pfam" id="PF13843">
    <property type="entry name" value="DDE_Tnp_1_7"/>
    <property type="match status" value="1"/>
</dbReference>
<dbReference type="AlphaFoldDB" id="A0A2P4YNS9"/>
<sequence length="147" mass="16436">MNQRSADPNTGPSAVIRNLEAVLPSPQDNVYHLVVTDRFYTSVQLAFQLLHRNVYSIGTITGDKLGYPVEIVEKNRDRPKRIEHGAVRMAFDDWAGLVGPEARSVPWNWIQQNDGNVQETYKGYARKATCDTLPIHGEGLSSLDGWG</sequence>
<dbReference type="Proteomes" id="UP000237271">
    <property type="component" value="Unassembled WGS sequence"/>
</dbReference>
<evidence type="ECO:0000259" key="1">
    <source>
        <dbReference type="Pfam" id="PF13843"/>
    </source>
</evidence>